<reference evidence="2" key="1">
    <citation type="submission" date="2022-03" db="EMBL/GenBank/DDBJ databases">
        <authorList>
            <person name="Martin H S."/>
        </authorList>
    </citation>
    <scope>NUCLEOTIDE SEQUENCE</scope>
</reference>
<evidence type="ECO:0000256" key="1">
    <source>
        <dbReference type="SAM" id="MobiDB-lite"/>
    </source>
</evidence>
<evidence type="ECO:0000313" key="2">
    <source>
        <dbReference type="EMBL" id="CAH2034801.1"/>
    </source>
</evidence>
<sequence length="220" mass="23272">MTAHRTPQPLAQKAPNCAYAAIGTIIRAASHNTVSGSLCEHGPRTLHCRYVDVWGLIAAIEGGRAARCRPGASGTMGARTSHAGRHVGAFESRHRLARGRRVTPLRRRPGPAAPPRGRASAARQSRPPASVLPGDARSLAPAAGAPIRPPLLVRPPTRQAPPASRWGDTRVPQPARPAHVYGLSARQPRSAAAEQILGRGKNAEAEDKSFHRARFTDGAA</sequence>
<protein>
    <submittedName>
        <fullName evidence="2">Uncharacterized protein</fullName>
    </submittedName>
</protein>
<keyword evidence="3" id="KW-1185">Reference proteome</keyword>
<gene>
    <name evidence="2" type="ORF">IPOD504_LOCUS295</name>
</gene>
<name>A0ABN8HMZ8_9NEOP</name>
<feature type="compositionally biased region" description="Basic residues" evidence="1">
    <location>
        <begin position="95"/>
        <end position="109"/>
    </location>
</feature>
<feature type="compositionally biased region" description="Low complexity" evidence="1">
    <location>
        <begin position="115"/>
        <end position="129"/>
    </location>
</feature>
<accession>A0ABN8HMZ8</accession>
<feature type="region of interest" description="Disordered" evidence="1">
    <location>
        <begin position="73"/>
        <end position="220"/>
    </location>
</feature>
<organism evidence="2 3">
    <name type="scientific">Iphiclides podalirius</name>
    <name type="common">scarce swallowtail</name>
    <dbReference type="NCBI Taxonomy" id="110791"/>
    <lineage>
        <taxon>Eukaryota</taxon>
        <taxon>Metazoa</taxon>
        <taxon>Ecdysozoa</taxon>
        <taxon>Arthropoda</taxon>
        <taxon>Hexapoda</taxon>
        <taxon>Insecta</taxon>
        <taxon>Pterygota</taxon>
        <taxon>Neoptera</taxon>
        <taxon>Endopterygota</taxon>
        <taxon>Lepidoptera</taxon>
        <taxon>Glossata</taxon>
        <taxon>Ditrysia</taxon>
        <taxon>Papilionoidea</taxon>
        <taxon>Papilionidae</taxon>
        <taxon>Papilioninae</taxon>
        <taxon>Iphiclides</taxon>
    </lineage>
</organism>
<dbReference type="Proteomes" id="UP000837857">
    <property type="component" value="Chromosome 1"/>
</dbReference>
<evidence type="ECO:0000313" key="3">
    <source>
        <dbReference type="Proteomes" id="UP000837857"/>
    </source>
</evidence>
<proteinExistence type="predicted"/>
<feature type="compositionally biased region" description="Basic and acidic residues" evidence="1">
    <location>
        <begin position="201"/>
        <end position="210"/>
    </location>
</feature>
<feature type="non-terminal residue" evidence="2">
    <location>
        <position position="220"/>
    </location>
</feature>
<dbReference type="EMBL" id="OW152813">
    <property type="protein sequence ID" value="CAH2034801.1"/>
    <property type="molecule type" value="Genomic_DNA"/>
</dbReference>